<protein>
    <submittedName>
        <fullName evidence="2">Uncharacterized protein</fullName>
    </submittedName>
</protein>
<accession>A0A8S9MMG0</accession>
<feature type="compositionally biased region" description="Polar residues" evidence="1">
    <location>
        <begin position="1"/>
        <end position="11"/>
    </location>
</feature>
<dbReference type="Proteomes" id="UP000712600">
    <property type="component" value="Unassembled WGS sequence"/>
</dbReference>
<evidence type="ECO:0000313" key="2">
    <source>
        <dbReference type="EMBL" id="KAF3485085.1"/>
    </source>
</evidence>
<organism evidence="2 3">
    <name type="scientific">Brassica cretica</name>
    <name type="common">Mustard</name>
    <dbReference type="NCBI Taxonomy" id="69181"/>
    <lineage>
        <taxon>Eukaryota</taxon>
        <taxon>Viridiplantae</taxon>
        <taxon>Streptophyta</taxon>
        <taxon>Embryophyta</taxon>
        <taxon>Tracheophyta</taxon>
        <taxon>Spermatophyta</taxon>
        <taxon>Magnoliopsida</taxon>
        <taxon>eudicotyledons</taxon>
        <taxon>Gunneridae</taxon>
        <taxon>Pentapetalae</taxon>
        <taxon>rosids</taxon>
        <taxon>malvids</taxon>
        <taxon>Brassicales</taxon>
        <taxon>Brassicaceae</taxon>
        <taxon>Brassiceae</taxon>
        <taxon>Brassica</taxon>
    </lineage>
</organism>
<dbReference type="AlphaFoldDB" id="A0A8S9MMG0"/>
<feature type="compositionally biased region" description="Basic and acidic residues" evidence="1">
    <location>
        <begin position="18"/>
        <end position="35"/>
    </location>
</feature>
<feature type="region of interest" description="Disordered" evidence="1">
    <location>
        <begin position="1"/>
        <end position="94"/>
    </location>
</feature>
<sequence length="94" mass="10389">MILASNPQSSDHAGVGAPRERRTSPERASVADRRACQLKTMDPGEEQKADEKKGREGTSGIGTRADAPPDAGVETETRLRSRERVWGKRERELF</sequence>
<comment type="caution">
    <text evidence="2">The sequence shown here is derived from an EMBL/GenBank/DDBJ whole genome shotgun (WGS) entry which is preliminary data.</text>
</comment>
<feature type="compositionally biased region" description="Basic and acidic residues" evidence="1">
    <location>
        <begin position="75"/>
        <end position="94"/>
    </location>
</feature>
<gene>
    <name evidence="2" type="ORF">F2Q69_00052403</name>
</gene>
<dbReference type="EMBL" id="QGKX02002183">
    <property type="protein sequence ID" value="KAF3485085.1"/>
    <property type="molecule type" value="Genomic_DNA"/>
</dbReference>
<evidence type="ECO:0000256" key="1">
    <source>
        <dbReference type="SAM" id="MobiDB-lite"/>
    </source>
</evidence>
<name>A0A8S9MMG0_BRACR</name>
<feature type="compositionally biased region" description="Basic and acidic residues" evidence="1">
    <location>
        <begin position="45"/>
        <end position="56"/>
    </location>
</feature>
<proteinExistence type="predicted"/>
<evidence type="ECO:0000313" key="3">
    <source>
        <dbReference type="Proteomes" id="UP000712600"/>
    </source>
</evidence>
<reference evidence="2" key="1">
    <citation type="submission" date="2019-12" db="EMBL/GenBank/DDBJ databases">
        <title>Genome sequencing and annotation of Brassica cretica.</title>
        <authorList>
            <person name="Studholme D.J."/>
            <person name="Sarris P."/>
        </authorList>
    </citation>
    <scope>NUCLEOTIDE SEQUENCE</scope>
    <source>
        <strain evidence="2">PFS-109/04</strain>
        <tissue evidence="2">Leaf</tissue>
    </source>
</reference>